<reference evidence="3 4" key="1">
    <citation type="journal article" date="2014" name="PLoS Genet.">
        <title>Phylogenetically driven sequencing of extremely halophilic archaea reveals strategies for static and dynamic osmo-response.</title>
        <authorList>
            <person name="Becker E.A."/>
            <person name="Seitzer P.M."/>
            <person name="Tritt A."/>
            <person name="Larsen D."/>
            <person name="Krusor M."/>
            <person name="Yao A.I."/>
            <person name="Wu D."/>
            <person name="Madern D."/>
            <person name="Eisen J.A."/>
            <person name="Darling A.E."/>
            <person name="Facciotti M.T."/>
        </authorList>
    </citation>
    <scope>NUCLEOTIDE SEQUENCE [LARGE SCALE GENOMIC DNA]</scope>
    <source>
        <strain evidence="3 4">JCM 10247</strain>
    </source>
</reference>
<dbReference type="AlphaFoldDB" id="M0DE71"/>
<dbReference type="Pfam" id="PF12849">
    <property type="entry name" value="PBP_like_2"/>
    <property type="match status" value="1"/>
</dbReference>
<gene>
    <name evidence="3" type="ORF">C473_06975</name>
</gene>
<evidence type="ECO:0000313" key="4">
    <source>
        <dbReference type="Proteomes" id="UP000011572"/>
    </source>
</evidence>
<evidence type="ECO:0000256" key="1">
    <source>
        <dbReference type="ARBA" id="ARBA00022729"/>
    </source>
</evidence>
<accession>M0DE71</accession>
<protein>
    <submittedName>
        <fullName evidence="3">ABC-type phosphate transporter substrate-binding component</fullName>
    </submittedName>
</protein>
<comment type="caution">
    <text evidence="3">The sequence shown here is derived from an EMBL/GenBank/DDBJ whole genome shotgun (WGS) entry which is preliminary data.</text>
</comment>
<organism evidence="3 4">
    <name type="scientific">Halorubrum distributum JCM 10247</name>
    <dbReference type="NCBI Taxonomy" id="1227486"/>
    <lineage>
        <taxon>Archaea</taxon>
        <taxon>Methanobacteriati</taxon>
        <taxon>Methanobacteriota</taxon>
        <taxon>Stenosarchaea group</taxon>
        <taxon>Halobacteria</taxon>
        <taxon>Halobacteriales</taxon>
        <taxon>Haloferacaceae</taxon>
        <taxon>Halorubrum</taxon>
        <taxon>Halorubrum distributum group</taxon>
    </lineage>
</organism>
<keyword evidence="1" id="KW-0732">Signal</keyword>
<dbReference type="EMBL" id="AOIW01000044">
    <property type="protein sequence ID" value="ELZ33801.1"/>
    <property type="molecule type" value="Genomic_DNA"/>
</dbReference>
<dbReference type="InterPro" id="IPR024370">
    <property type="entry name" value="PBP_domain"/>
</dbReference>
<feature type="domain" description="PBP" evidence="2">
    <location>
        <begin position="2"/>
        <end position="247"/>
    </location>
</feature>
<dbReference type="PANTHER" id="PTHR30570">
    <property type="entry name" value="PERIPLASMIC PHOSPHATE BINDING COMPONENT OF PHOSPHATE ABC TRANSPORTER"/>
    <property type="match status" value="1"/>
</dbReference>
<dbReference type="InterPro" id="IPR050811">
    <property type="entry name" value="Phosphate_ABC_transporter"/>
</dbReference>
<evidence type="ECO:0000313" key="3">
    <source>
        <dbReference type="EMBL" id="ELZ33801.1"/>
    </source>
</evidence>
<dbReference type="PATRIC" id="fig|1227486.3.peg.1313"/>
<dbReference type="Gene3D" id="3.40.190.10">
    <property type="entry name" value="Periplasmic binding protein-like II"/>
    <property type="match status" value="2"/>
</dbReference>
<dbReference type="SUPFAM" id="SSF53850">
    <property type="entry name" value="Periplasmic binding protein-like II"/>
    <property type="match status" value="1"/>
</dbReference>
<dbReference type="Proteomes" id="UP000011572">
    <property type="component" value="Unassembled WGS sequence"/>
</dbReference>
<sequence>MVQVWAEEYRQSNDVAIDISGGGTGVGVSDVLNDQVDVAMMGRAPTPEERDQGLFAVPMLRDTVVGTVNPENPVFDAINEQGLSRADLEAIFTREVTTWGEVVDTESDAEITVYGRSDASAAYKKWATFIGEYTQSELADQTDGNFDGDQQVAQAIGQEPTAIAFNNVNYIWDFETGELSGNVRPIPLDLNDNDTLDEGESFYGSRDEFLSAVEDGTYPAPPAREMFLASKNGFDATSKSFVEWVLTDGQSMVRDNGYVPLEQSRLEEATQKLEDGA</sequence>
<dbReference type="PANTHER" id="PTHR30570:SF1">
    <property type="entry name" value="PHOSPHATE-BINDING PROTEIN PSTS"/>
    <property type="match status" value="1"/>
</dbReference>
<name>M0DE71_9EURY</name>
<evidence type="ECO:0000259" key="2">
    <source>
        <dbReference type="Pfam" id="PF12849"/>
    </source>
</evidence>
<proteinExistence type="predicted"/>